<evidence type="ECO:0000256" key="2">
    <source>
        <dbReference type="ARBA" id="ARBA00023002"/>
    </source>
</evidence>
<dbReference type="Proteomes" id="UP001232245">
    <property type="component" value="Unassembled WGS sequence"/>
</dbReference>
<dbReference type="InterPro" id="IPR002347">
    <property type="entry name" value="SDR_fam"/>
</dbReference>
<keyword evidence="5" id="KW-1185">Reference proteome</keyword>
<dbReference type="EMBL" id="JAUSTZ010000009">
    <property type="protein sequence ID" value="MDQ0227499.1"/>
    <property type="molecule type" value="Genomic_DNA"/>
</dbReference>
<evidence type="ECO:0000313" key="4">
    <source>
        <dbReference type="EMBL" id="MDQ0227499.1"/>
    </source>
</evidence>
<protein>
    <submittedName>
        <fullName evidence="4">NAD(P)-dependent dehydrogenase (Short-subunit alcohol dehydrogenase family)</fullName>
    </submittedName>
</protein>
<evidence type="ECO:0000256" key="3">
    <source>
        <dbReference type="RuleBase" id="RU000363"/>
    </source>
</evidence>
<sequence length="272" mass="30255">MKIALITGANSGIGFYTSIELLKAGFVVVATMRDISKQAALVKEVEQLGLKKALNIQQMDVTKKEEIINVKSMIEEKFGRLDILINNAGYCQGGLLAEISYDEWEAQQKTNLLGTLQVTKGFLPLLEKKTPSQIITISSVSGFFGFPGMSAYTSSKFAIEGLSESLRLELLPKQIFVTLIEPASYKTKIWQKGLENITDQGDDFKQNLFKYAKASANNGSDPIEVAQLVVKICQTNKPKFRYPIGKGARTLAFLKRVLPWSIIEKIVLNRLR</sequence>
<dbReference type="PANTHER" id="PTHR43976:SF16">
    <property type="entry name" value="SHORT-CHAIN DEHYDROGENASE_REDUCTASE FAMILY PROTEIN"/>
    <property type="match status" value="1"/>
</dbReference>
<dbReference type="PRINTS" id="PR00080">
    <property type="entry name" value="SDRFAMILY"/>
</dbReference>
<gene>
    <name evidence="4" type="ORF">J2S02_003844</name>
</gene>
<keyword evidence="2" id="KW-0560">Oxidoreductase</keyword>
<reference evidence="4 5" key="1">
    <citation type="submission" date="2023-07" db="EMBL/GenBank/DDBJ databases">
        <title>Genomic Encyclopedia of Type Strains, Phase IV (KMG-IV): sequencing the most valuable type-strain genomes for metagenomic binning, comparative biology and taxonomic classification.</title>
        <authorList>
            <person name="Goeker M."/>
        </authorList>
    </citation>
    <scope>NUCLEOTIDE SEQUENCE [LARGE SCALE GENOMIC DNA]</scope>
    <source>
        <strain evidence="4 5">DSM 17723</strain>
    </source>
</reference>
<dbReference type="RefSeq" id="WP_174881630.1">
    <property type="nucleotide sequence ID" value="NZ_JAUSTZ010000009.1"/>
</dbReference>
<organism evidence="4 5">
    <name type="scientific">Metabacillus niabensis</name>
    <dbReference type="NCBI Taxonomy" id="324854"/>
    <lineage>
        <taxon>Bacteria</taxon>
        <taxon>Bacillati</taxon>
        <taxon>Bacillota</taxon>
        <taxon>Bacilli</taxon>
        <taxon>Bacillales</taxon>
        <taxon>Bacillaceae</taxon>
        <taxon>Metabacillus</taxon>
    </lineage>
</organism>
<dbReference type="InterPro" id="IPR051911">
    <property type="entry name" value="SDR_oxidoreductase"/>
</dbReference>
<dbReference type="SUPFAM" id="SSF51735">
    <property type="entry name" value="NAD(P)-binding Rossmann-fold domains"/>
    <property type="match status" value="1"/>
</dbReference>
<dbReference type="Pfam" id="PF00106">
    <property type="entry name" value="adh_short"/>
    <property type="match status" value="1"/>
</dbReference>
<name>A0ABT9Z5G5_9BACI</name>
<proteinExistence type="inferred from homology"/>
<dbReference type="PRINTS" id="PR00081">
    <property type="entry name" value="GDHRDH"/>
</dbReference>
<evidence type="ECO:0000313" key="5">
    <source>
        <dbReference type="Proteomes" id="UP001232245"/>
    </source>
</evidence>
<dbReference type="InterPro" id="IPR020904">
    <property type="entry name" value="Sc_DH/Rdtase_CS"/>
</dbReference>
<dbReference type="Gene3D" id="3.40.50.720">
    <property type="entry name" value="NAD(P)-binding Rossmann-like Domain"/>
    <property type="match status" value="1"/>
</dbReference>
<comment type="caution">
    <text evidence="4">The sequence shown here is derived from an EMBL/GenBank/DDBJ whole genome shotgun (WGS) entry which is preliminary data.</text>
</comment>
<dbReference type="InterPro" id="IPR036291">
    <property type="entry name" value="NAD(P)-bd_dom_sf"/>
</dbReference>
<dbReference type="PROSITE" id="PS00061">
    <property type="entry name" value="ADH_SHORT"/>
    <property type="match status" value="1"/>
</dbReference>
<accession>A0ABT9Z5G5</accession>
<evidence type="ECO:0000256" key="1">
    <source>
        <dbReference type="ARBA" id="ARBA00006484"/>
    </source>
</evidence>
<dbReference type="PANTHER" id="PTHR43976">
    <property type="entry name" value="SHORT CHAIN DEHYDROGENASE"/>
    <property type="match status" value="1"/>
</dbReference>
<comment type="similarity">
    <text evidence="1 3">Belongs to the short-chain dehydrogenases/reductases (SDR) family.</text>
</comment>